<evidence type="ECO:0000313" key="2">
    <source>
        <dbReference type="EMBL" id="MEP1057715.1"/>
    </source>
</evidence>
<feature type="region of interest" description="Disordered" evidence="1">
    <location>
        <begin position="75"/>
        <end position="116"/>
    </location>
</feature>
<dbReference type="EMBL" id="JAMPLM010000002">
    <property type="protein sequence ID" value="MEP1057715.1"/>
    <property type="molecule type" value="Genomic_DNA"/>
</dbReference>
<dbReference type="RefSeq" id="WP_190450778.1">
    <property type="nucleotide sequence ID" value="NZ_JAMPLM010000002.1"/>
</dbReference>
<organism evidence="2 3">
    <name type="scientific">Stenomitos frigidus AS-A4</name>
    <dbReference type="NCBI Taxonomy" id="2933935"/>
    <lineage>
        <taxon>Bacteria</taxon>
        <taxon>Bacillati</taxon>
        <taxon>Cyanobacteriota</taxon>
        <taxon>Cyanophyceae</taxon>
        <taxon>Leptolyngbyales</taxon>
        <taxon>Leptolyngbyaceae</taxon>
        <taxon>Stenomitos</taxon>
    </lineage>
</organism>
<name>A0ABV0KET1_9CYAN</name>
<keyword evidence="3" id="KW-1185">Reference proteome</keyword>
<accession>A0ABV0KET1</accession>
<proteinExistence type="predicted"/>
<reference evidence="2 3" key="1">
    <citation type="submission" date="2022-04" db="EMBL/GenBank/DDBJ databases">
        <title>Positive selection, recombination, and allopatry shape intraspecific diversity of widespread and dominant cyanobacteria.</title>
        <authorList>
            <person name="Wei J."/>
            <person name="Shu W."/>
            <person name="Hu C."/>
        </authorList>
    </citation>
    <scope>NUCLEOTIDE SEQUENCE [LARGE SCALE GENOMIC DNA]</scope>
    <source>
        <strain evidence="2 3">AS-A4</strain>
    </source>
</reference>
<sequence length="116" mass="12014">MSHNRTVKLALASAAITGTIATATVATIASIFLSANCAQAGRCGECYNTGRPGINVWDGRVSDCKPCAKRASAANFTPEKTIGGPKRTEPGSSRNANRDGIPGPRTPKKGDVSRIV</sequence>
<protein>
    <submittedName>
        <fullName evidence="2">Uncharacterized protein</fullName>
    </submittedName>
</protein>
<evidence type="ECO:0000313" key="3">
    <source>
        <dbReference type="Proteomes" id="UP001476950"/>
    </source>
</evidence>
<comment type="caution">
    <text evidence="2">The sequence shown here is derived from an EMBL/GenBank/DDBJ whole genome shotgun (WGS) entry which is preliminary data.</text>
</comment>
<gene>
    <name evidence="2" type="ORF">NDI38_04635</name>
</gene>
<evidence type="ECO:0000256" key="1">
    <source>
        <dbReference type="SAM" id="MobiDB-lite"/>
    </source>
</evidence>
<dbReference type="Proteomes" id="UP001476950">
    <property type="component" value="Unassembled WGS sequence"/>
</dbReference>